<dbReference type="EMBL" id="ML143450">
    <property type="protein sequence ID" value="TBU26155.1"/>
    <property type="molecule type" value="Genomic_DNA"/>
</dbReference>
<name>A0A4Q9MFM6_9APHY</name>
<sequence>MLLPLRAHHPARSLCRPLTNKARDRPSGLLLRSRVPLRLPVTSAVPAGAQSSIYAKRFATTPTARMSLPSKISAIGINKTGDFDVIEKLELPFPQNAPGNVLIKVQYGGVNFIDTYFRKGLYPISQFPQALGREAAGEVIALPTDESVLSNEEYKLRGLKVGARVAANTLGAFSEYVSVPWNKVYALPDHLSTRVAAASLLQGATALTFVTEAYNVQKGDVVLVHTVAGGLGLIFAQLIKARGATVIGTTSTPEKAALAKAHGADHVILYTKEDLVQRVLELTNGEGVHAIFDGVGKDTFEADLKVIRRKGTLVSVGNASGAVPPFPPLRLVEKNVKLLRPTLDNYIYTPEEGRTYVTELFKLIENGTVKINIHGDYPFTAEGVQQSQKDLTGGKTTGKLLIKISDA</sequence>
<evidence type="ECO:0000256" key="1">
    <source>
        <dbReference type="ARBA" id="ARBA00022857"/>
    </source>
</evidence>
<dbReference type="InterPro" id="IPR011032">
    <property type="entry name" value="GroES-like_sf"/>
</dbReference>
<dbReference type="PANTHER" id="PTHR48106">
    <property type="entry name" value="QUINONE OXIDOREDUCTASE PIG3-RELATED"/>
    <property type="match status" value="1"/>
</dbReference>
<accession>A0A4Q9MFM6</accession>
<dbReference type="GO" id="GO:0005829">
    <property type="term" value="C:cytosol"/>
    <property type="evidence" value="ECO:0007669"/>
    <property type="project" value="TreeGrafter"/>
</dbReference>
<dbReference type="Proteomes" id="UP000292957">
    <property type="component" value="Unassembled WGS sequence"/>
</dbReference>
<proteinExistence type="predicted"/>
<dbReference type="Gene3D" id="3.40.50.720">
    <property type="entry name" value="NAD(P)-binding Rossmann-like Domain"/>
    <property type="match status" value="1"/>
</dbReference>
<keyword evidence="2" id="KW-0560">Oxidoreductase</keyword>
<evidence type="ECO:0000313" key="6">
    <source>
        <dbReference type="EMBL" id="TBU26155.1"/>
    </source>
</evidence>
<evidence type="ECO:0000256" key="2">
    <source>
        <dbReference type="ARBA" id="ARBA00023002"/>
    </source>
</evidence>
<dbReference type="Pfam" id="PF00107">
    <property type="entry name" value="ADH_zinc_N"/>
    <property type="match status" value="1"/>
</dbReference>
<dbReference type="FunFam" id="3.40.50.720:FF:000053">
    <property type="entry name" value="Quinone oxidoreductase 1"/>
    <property type="match status" value="1"/>
</dbReference>
<dbReference type="GO" id="GO:0003960">
    <property type="term" value="F:quinone reductase (NADPH) activity"/>
    <property type="evidence" value="ECO:0007669"/>
    <property type="project" value="InterPro"/>
</dbReference>
<dbReference type="SMART" id="SM00829">
    <property type="entry name" value="PKS_ER"/>
    <property type="match status" value="1"/>
</dbReference>
<dbReference type="InterPro" id="IPR013154">
    <property type="entry name" value="ADH-like_N"/>
</dbReference>
<dbReference type="GO" id="GO:0070402">
    <property type="term" value="F:NADPH binding"/>
    <property type="evidence" value="ECO:0007669"/>
    <property type="project" value="TreeGrafter"/>
</dbReference>
<dbReference type="AlphaFoldDB" id="A0A4Q9MFM6"/>
<gene>
    <name evidence="6" type="ORF">BD311DRAFT_763228</name>
</gene>
<dbReference type="OrthoDB" id="48317at2759"/>
<dbReference type="SUPFAM" id="SSF50129">
    <property type="entry name" value="GroES-like"/>
    <property type="match status" value="1"/>
</dbReference>
<keyword evidence="1" id="KW-0521">NADP</keyword>
<evidence type="ECO:0000259" key="5">
    <source>
        <dbReference type="SMART" id="SM00829"/>
    </source>
</evidence>
<evidence type="ECO:0000256" key="4">
    <source>
        <dbReference type="ARBA" id="ARBA00070796"/>
    </source>
</evidence>
<dbReference type="Pfam" id="PF08240">
    <property type="entry name" value="ADH_N"/>
    <property type="match status" value="1"/>
</dbReference>
<dbReference type="PANTHER" id="PTHR48106:SF13">
    <property type="entry name" value="QUINONE OXIDOREDUCTASE-RELATED"/>
    <property type="match status" value="1"/>
</dbReference>
<organism evidence="6">
    <name type="scientific">Dichomitus squalens</name>
    <dbReference type="NCBI Taxonomy" id="114155"/>
    <lineage>
        <taxon>Eukaryota</taxon>
        <taxon>Fungi</taxon>
        <taxon>Dikarya</taxon>
        <taxon>Basidiomycota</taxon>
        <taxon>Agaricomycotina</taxon>
        <taxon>Agaricomycetes</taxon>
        <taxon>Polyporales</taxon>
        <taxon>Polyporaceae</taxon>
        <taxon>Dichomitus</taxon>
    </lineage>
</organism>
<dbReference type="CDD" id="cd05286">
    <property type="entry name" value="QOR2"/>
    <property type="match status" value="1"/>
</dbReference>
<dbReference type="InterPro" id="IPR013149">
    <property type="entry name" value="ADH-like_C"/>
</dbReference>
<dbReference type="Gene3D" id="3.90.180.10">
    <property type="entry name" value="Medium-chain alcohol dehydrogenases, catalytic domain"/>
    <property type="match status" value="1"/>
</dbReference>
<dbReference type="InterPro" id="IPR020843">
    <property type="entry name" value="ER"/>
</dbReference>
<reference evidence="6" key="1">
    <citation type="submission" date="2019-01" db="EMBL/GenBank/DDBJ databases">
        <title>Draft genome sequences of three monokaryotic isolates of the white-rot basidiomycete fungus Dichomitus squalens.</title>
        <authorList>
            <consortium name="DOE Joint Genome Institute"/>
            <person name="Lopez S.C."/>
            <person name="Andreopoulos B."/>
            <person name="Pangilinan J."/>
            <person name="Lipzen A."/>
            <person name="Riley R."/>
            <person name="Ahrendt S."/>
            <person name="Ng V."/>
            <person name="Barry K."/>
            <person name="Daum C."/>
            <person name="Grigoriev I.V."/>
            <person name="Hilden K.S."/>
            <person name="Makela M.R."/>
            <person name="de Vries R.P."/>
        </authorList>
    </citation>
    <scope>NUCLEOTIDE SEQUENCE [LARGE SCALE GENOMIC DNA]</scope>
    <source>
        <strain evidence="6">OM18370.1</strain>
    </source>
</reference>
<dbReference type="InterPro" id="IPR047618">
    <property type="entry name" value="QOR-like"/>
</dbReference>
<feature type="domain" description="Enoyl reductase (ER)" evidence="5">
    <location>
        <begin position="81"/>
        <end position="402"/>
    </location>
</feature>
<evidence type="ECO:0000256" key="3">
    <source>
        <dbReference type="ARBA" id="ARBA00043088"/>
    </source>
</evidence>
<dbReference type="GO" id="GO:0035925">
    <property type="term" value="F:mRNA 3'-UTR AU-rich region binding"/>
    <property type="evidence" value="ECO:0007669"/>
    <property type="project" value="TreeGrafter"/>
</dbReference>
<protein>
    <recommendedName>
        <fullName evidence="4">Probable quinone oxidoreductase</fullName>
    </recommendedName>
    <alternativeName>
        <fullName evidence="3">NADPH:quinone reductase</fullName>
    </alternativeName>
</protein>
<dbReference type="SUPFAM" id="SSF51735">
    <property type="entry name" value="NAD(P)-binding Rossmann-fold domains"/>
    <property type="match status" value="1"/>
</dbReference>
<dbReference type="InterPro" id="IPR036291">
    <property type="entry name" value="NAD(P)-bd_dom_sf"/>
</dbReference>